<evidence type="ECO:0000259" key="19">
    <source>
        <dbReference type="PROSITE" id="PS50113"/>
    </source>
</evidence>
<dbReference type="Pfam" id="PF01590">
    <property type="entry name" value="GAF"/>
    <property type="match status" value="1"/>
</dbReference>
<dbReference type="SUPFAM" id="SSF55874">
    <property type="entry name" value="ATPase domain of HSP90 chaperone/DNA topoisomerase II/histidine kinase"/>
    <property type="match status" value="1"/>
</dbReference>
<dbReference type="InterPro" id="IPR004358">
    <property type="entry name" value="Sig_transdc_His_kin-like_C"/>
</dbReference>
<dbReference type="InterPro" id="IPR003594">
    <property type="entry name" value="HATPase_dom"/>
</dbReference>
<dbReference type="EMBL" id="FQZI01000006">
    <property type="protein sequence ID" value="SHJ14340.1"/>
    <property type="molecule type" value="Genomic_DNA"/>
</dbReference>
<dbReference type="SUPFAM" id="SSF55785">
    <property type="entry name" value="PYP-like sensor domain (PAS domain)"/>
    <property type="match status" value="1"/>
</dbReference>
<keyword evidence="11" id="KW-1133">Transmembrane helix</keyword>
<keyword evidence="13" id="KW-0472">Membrane</keyword>
<keyword evidence="5 14" id="KW-0597">Phosphoprotein</keyword>
<dbReference type="GO" id="GO:0005524">
    <property type="term" value="F:ATP binding"/>
    <property type="evidence" value="ECO:0007669"/>
    <property type="project" value="UniProtKB-KW"/>
</dbReference>
<dbReference type="InterPro" id="IPR001610">
    <property type="entry name" value="PAC"/>
</dbReference>
<dbReference type="PRINTS" id="PR00344">
    <property type="entry name" value="BCTRLSENSOR"/>
</dbReference>
<dbReference type="CDD" id="cd17546">
    <property type="entry name" value="REC_hyHK_CKI1_RcsC-like"/>
    <property type="match status" value="1"/>
</dbReference>
<dbReference type="Proteomes" id="UP000184488">
    <property type="component" value="Unassembled WGS sequence"/>
</dbReference>
<dbReference type="Gene3D" id="3.30.450.20">
    <property type="entry name" value="PAS domain"/>
    <property type="match status" value="1"/>
</dbReference>
<dbReference type="RefSeq" id="WP_073312094.1">
    <property type="nucleotide sequence ID" value="NZ_FQZI01000006.1"/>
</dbReference>
<dbReference type="STRING" id="415425.SAMN05444363_2770"/>
<evidence type="ECO:0000256" key="10">
    <source>
        <dbReference type="ARBA" id="ARBA00022840"/>
    </source>
</evidence>
<dbReference type="PANTHER" id="PTHR45339:SF1">
    <property type="entry name" value="HYBRID SIGNAL TRANSDUCTION HISTIDINE KINASE J"/>
    <property type="match status" value="1"/>
</dbReference>
<evidence type="ECO:0000256" key="1">
    <source>
        <dbReference type="ARBA" id="ARBA00000085"/>
    </source>
</evidence>
<proteinExistence type="predicted"/>
<evidence type="ECO:0000256" key="5">
    <source>
        <dbReference type="ARBA" id="ARBA00022553"/>
    </source>
</evidence>
<dbReference type="CDD" id="cd00082">
    <property type="entry name" value="HisKA"/>
    <property type="match status" value="1"/>
</dbReference>
<dbReference type="NCBIfam" id="TIGR00229">
    <property type="entry name" value="sensory_box"/>
    <property type="match status" value="1"/>
</dbReference>
<organism evidence="20 21">
    <name type="scientific">Flavobacterium terrae</name>
    <dbReference type="NCBI Taxonomy" id="415425"/>
    <lineage>
        <taxon>Bacteria</taxon>
        <taxon>Pseudomonadati</taxon>
        <taxon>Bacteroidota</taxon>
        <taxon>Flavobacteriia</taxon>
        <taxon>Flavobacteriales</taxon>
        <taxon>Flavobacteriaceae</taxon>
        <taxon>Flavobacterium</taxon>
    </lineage>
</organism>
<dbReference type="PROSITE" id="PS50109">
    <property type="entry name" value="HIS_KIN"/>
    <property type="match status" value="1"/>
</dbReference>
<dbReference type="GO" id="GO:0005886">
    <property type="term" value="C:plasma membrane"/>
    <property type="evidence" value="ECO:0007669"/>
    <property type="project" value="UniProtKB-SubCell"/>
</dbReference>
<dbReference type="InterPro" id="IPR035965">
    <property type="entry name" value="PAS-like_dom_sf"/>
</dbReference>
<dbReference type="EC" id="2.7.13.3" evidence="3"/>
<dbReference type="FunFam" id="3.30.565.10:FF:000010">
    <property type="entry name" value="Sensor histidine kinase RcsC"/>
    <property type="match status" value="1"/>
</dbReference>
<feature type="domain" description="Histidine kinase" evidence="16">
    <location>
        <begin position="330"/>
        <end position="547"/>
    </location>
</feature>
<dbReference type="Gene3D" id="1.20.120.160">
    <property type="entry name" value="HPT domain"/>
    <property type="match status" value="1"/>
</dbReference>
<dbReference type="SUPFAM" id="SSF47226">
    <property type="entry name" value="Histidine-containing phosphotransfer domain, HPT domain"/>
    <property type="match status" value="1"/>
</dbReference>
<dbReference type="SMART" id="SM00065">
    <property type="entry name" value="GAF"/>
    <property type="match status" value="1"/>
</dbReference>
<accession>A0A1M6GWQ8</accession>
<dbReference type="InterPro" id="IPR013655">
    <property type="entry name" value="PAS_fold_3"/>
</dbReference>
<sequence length="813" mass="92666">MIDYRNDIERLKALLSYEIMDTPAEENFDNLAKLVSIICNTPAAIISFIDDKKQWYKAKIGTRDNEVPYEETICQYVISDQNLLEITNTLEDERLINNPHVHKENGVRFYIGVPLISDNGHTIGTVCTFDGVTKKLTDDQKNALKIIANQVMHILDVSKKNKVLSEEVKKILEQKIDEAKRDIETTEAAYNTLFKAINESNAVIEFSPEGIIEYVNDEFLDIMGYSKNELIGQNHNILLNNEDLDSNIDFWKKLNTGKFQSGRFKRKHKNGSLVWIQASYSPVLNANKEIVKITKIAQNITIEINAQEALEKAKLLADELNIQKDHFIANISHEIRTPINAVLGFTDLLLEEETNEKKTNYLKSVKTAGDNLLYLINDILDLSKIETGIFQIDQSPFNLYKTIDDVFSILGLKAKQKELVFNKIIDQKVPKYIIGDKNRLTQILVNLIGNAIKFTSIGNVSLVVSLHENTRLKFEVSDTGIGIPQDKLKSIFERFSQAQENTSRQYGGSGLGLNISKLLVEKLGGELDVKSELGNGSTFTFYLPFMACQEEKINESLTESSIITKNNSVSILMCEDNEMNQKLITEIFSRTNHKLSIANNGNEGIDLLFKNNYDLILMDIQMPILDGYQTTTIIREELKLEIPIIALTAHSTIKEREKCFSLGMNDYISKPFKKNELLHKIEVLTKPDSLKKVITEKSISKNSSDIISLEYLKEMSSNDLDFQNEMLTLFMSQSIENKNLLEEYINGEKYSQVKKIAHKLKSSFSLIGANLETLEFFENLEPENRKHIKTYLTKLDEQISLIHIEIDKILKKN</sequence>
<evidence type="ECO:0000256" key="2">
    <source>
        <dbReference type="ARBA" id="ARBA00004651"/>
    </source>
</evidence>
<keyword evidence="4" id="KW-1003">Cell membrane</keyword>
<name>A0A1M6GWQ8_9FLAO</name>
<dbReference type="Pfam" id="PF02518">
    <property type="entry name" value="HATPase_c"/>
    <property type="match status" value="1"/>
</dbReference>
<feature type="domain" description="Response regulatory" evidence="17">
    <location>
        <begin position="570"/>
        <end position="685"/>
    </location>
</feature>
<keyword evidence="10" id="KW-0067">ATP-binding</keyword>
<dbReference type="PANTHER" id="PTHR45339">
    <property type="entry name" value="HYBRID SIGNAL TRANSDUCTION HISTIDINE KINASE J"/>
    <property type="match status" value="1"/>
</dbReference>
<dbReference type="Gene3D" id="3.30.565.10">
    <property type="entry name" value="Histidine kinase-like ATPase, C-terminal domain"/>
    <property type="match status" value="1"/>
</dbReference>
<dbReference type="SMART" id="SM00091">
    <property type="entry name" value="PAS"/>
    <property type="match status" value="1"/>
</dbReference>
<dbReference type="SUPFAM" id="SSF55781">
    <property type="entry name" value="GAF domain-like"/>
    <property type="match status" value="1"/>
</dbReference>
<reference evidence="21" key="1">
    <citation type="submission" date="2016-11" db="EMBL/GenBank/DDBJ databases">
        <authorList>
            <person name="Varghese N."/>
            <person name="Submissions S."/>
        </authorList>
    </citation>
    <scope>NUCLEOTIDE SEQUENCE [LARGE SCALE GENOMIC DNA]</scope>
    <source>
        <strain evidence="21">DSM 18829</strain>
    </source>
</reference>
<keyword evidence="7" id="KW-0812">Transmembrane</keyword>
<evidence type="ECO:0000259" key="18">
    <source>
        <dbReference type="PROSITE" id="PS50112"/>
    </source>
</evidence>
<evidence type="ECO:0000256" key="6">
    <source>
        <dbReference type="ARBA" id="ARBA00022679"/>
    </source>
</evidence>
<comment type="catalytic activity">
    <reaction evidence="1">
        <text>ATP + protein L-histidine = ADP + protein N-phospho-L-histidine.</text>
        <dbReference type="EC" id="2.7.13.3"/>
    </reaction>
</comment>
<dbReference type="SMART" id="SM00086">
    <property type="entry name" value="PAC"/>
    <property type="match status" value="1"/>
</dbReference>
<dbReference type="SMART" id="SM00388">
    <property type="entry name" value="HisKA"/>
    <property type="match status" value="1"/>
</dbReference>
<evidence type="ECO:0000256" key="13">
    <source>
        <dbReference type="ARBA" id="ARBA00023136"/>
    </source>
</evidence>
<dbReference type="InterPro" id="IPR036641">
    <property type="entry name" value="HPT_dom_sf"/>
</dbReference>
<evidence type="ECO:0000259" key="17">
    <source>
        <dbReference type="PROSITE" id="PS50110"/>
    </source>
</evidence>
<evidence type="ECO:0000256" key="14">
    <source>
        <dbReference type="PROSITE-ProRule" id="PRU00169"/>
    </source>
</evidence>
<evidence type="ECO:0000256" key="11">
    <source>
        <dbReference type="ARBA" id="ARBA00022989"/>
    </source>
</evidence>
<dbReference type="SMART" id="SM00387">
    <property type="entry name" value="HATPase_c"/>
    <property type="match status" value="1"/>
</dbReference>
<dbReference type="InterPro" id="IPR011006">
    <property type="entry name" value="CheY-like_superfamily"/>
</dbReference>
<dbReference type="Pfam" id="PF00512">
    <property type="entry name" value="HisKA"/>
    <property type="match status" value="1"/>
</dbReference>
<evidence type="ECO:0000256" key="4">
    <source>
        <dbReference type="ARBA" id="ARBA00022475"/>
    </source>
</evidence>
<dbReference type="Pfam" id="PF00072">
    <property type="entry name" value="Response_reg"/>
    <property type="match status" value="1"/>
</dbReference>
<dbReference type="SUPFAM" id="SSF47384">
    <property type="entry name" value="Homodimeric domain of signal transducing histidine kinase"/>
    <property type="match status" value="1"/>
</dbReference>
<dbReference type="AlphaFoldDB" id="A0A1M6GWQ8"/>
<dbReference type="PROSITE" id="PS50110">
    <property type="entry name" value="RESPONSE_REGULATORY"/>
    <property type="match status" value="1"/>
</dbReference>
<dbReference type="PROSITE" id="PS50113">
    <property type="entry name" value="PAC"/>
    <property type="match status" value="1"/>
</dbReference>
<keyword evidence="8" id="KW-0547">Nucleotide-binding</keyword>
<dbReference type="Gene3D" id="1.10.287.130">
    <property type="match status" value="1"/>
</dbReference>
<evidence type="ECO:0000313" key="21">
    <source>
        <dbReference type="Proteomes" id="UP000184488"/>
    </source>
</evidence>
<feature type="domain" description="PAS" evidence="18">
    <location>
        <begin position="186"/>
        <end position="234"/>
    </location>
</feature>
<evidence type="ECO:0000259" key="16">
    <source>
        <dbReference type="PROSITE" id="PS50109"/>
    </source>
</evidence>
<feature type="domain" description="PAC" evidence="19">
    <location>
        <begin position="260"/>
        <end position="312"/>
    </location>
</feature>
<dbReference type="InterPro" id="IPR029016">
    <property type="entry name" value="GAF-like_dom_sf"/>
</dbReference>
<dbReference type="InterPro" id="IPR000700">
    <property type="entry name" value="PAS-assoc_C"/>
</dbReference>
<evidence type="ECO:0000313" key="20">
    <source>
        <dbReference type="EMBL" id="SHJ14340.1"/>
    </source>
</evidence>
<keyword evidence="15" id="KW-0175">Coiled coil</keyword>
<dbReference type="InterPro" id="IPR005467">
    <property type="entry name" value="His_kinase_dom"/>
</dbReference>
<evidence type="ECO:0000256" key="9">
    <source>
        <dbReference type="ARBA" id="ARBA00022777"/>
    </source>
</evidence>
<evidence type="ECO:0000256" key="8">
    <source>
        <dbReference type="ARBA" id="ARBA00022741"/>
    </source>
</evidence>
<evidence type="ECO:0000256" key="15">
    <source>
        <dbReference type="SAM" id="Coils"/>
    </source>
</evidence>
<evidence type="ECO:0000256" key="12">
    <source>
        <dbReference type="ARBA" id="ARBA00023012"/>
    </source>
</evidence>
<feature type="modified residue" description="4-aspartylphosphate" evidence="14">
    <location>
        <position position="619"/>
    </location>
</feature>
<gene>
    <name evidence="20" type="ORF">SAMN05444363_2770</name>
</gene>
<dbReference type="Gene3D" id="3.30.450.40">
    <property type="match status" value="1"/>
</dbReference>
<dbReference type="InterPro" id="IPR003661">
    <property type="entry name" value="HisK_dim/P_dom"/>
</dbReference>
<evidence type="ECO:0000256" key="7">
    <source>
        <dbReference type="ARBA" id="ARBA00022692"/>
    </source>
</evidence>
<feature type="coiled-coil region" evidence="15">
    <location>
        <begin position="162"/>
        <end position="196"/>
    </location>
</feature>
<comment type="subcellular location">
    <subcellularLocation>
        <location evidence="2">Cell membrane</location>
        <topology evidence="2">Multi-pass membrane protein</topology>
    </subcellularLocation>
</comment>
<keyword evidence="9" id="KW-0418">Kinase</keyword>
<dbReference type="CDD" id="cd16922">
    <property type="entry name" value="HATPase_EvgS-ArcB-TorS-like"/>
    <property type="match status" value="1"/>
</dbReference>
<dbReference type="InterPro" id="IPR001789">
    <property type="entry name" value="Sig_transdc_resp-reg_receiver"/>
</dbReference>
<dbReference type="Gene3D" id="3.40.50.2300">
    <property type="match status" value="1"/>
</dbReference>
<evidence type="ECO:0000256" key="3">
    <source>
        <dbReference type="ARBA" id="ARBA00012438"/>
    </source>
</evidence>
<dbReference type="GO" id="GO:0000155">
    <property type="term" value="F:phosphorelay sensor kinase activity"/>
    <property type="evidence" value="ECO:0007669"/>
    <property type="project" value="InterPro"/>
</dbReference>
<dbReference type="CDD" id="cd00130">
    <property type="entry name" value="PAS"/>
    <property type="match status" value="1"/>
</dbReference>
<protein>
    <recommendedName>
        <fullName evidence="3">histidine kinase</fullName>
        <ecNumber evidence="3">2.7.13.3</ecNumber>
    </recommendedName>
</protein>
<dbReference type="InterPro" id="IPR003018">
    <property type="entry name" value="GAF"/>
</dbReference>
<dbReference type="InterPro" id="IPR036890">
    <property type="entry name" value="HATPase_C_sf"/>
</dbReference>
<dbReference type="InterPro" id="IPR000014">
    <property type="entry name" value="PAS"/>
</dbReference>
<dbReference type="PROSITE" id="PS50112">
    <property type="entry name" value="PAS"/>
    <property type="match status" value="1"/>
</dbReference>
<dbReference type="OrthoDB" id="9811889at2"/>
<dbReference type="Pfam" id="PF08447">
    <property type="entry name" value="PAS_3"/>
    <property type="match status" value="1"/>
</dbReference>
<dbReference type="SMART" id="SM00448">
    <property type="entry name" value="REC"/>
    <property type="match status" value="1"/>
</dbReference>
<dbReference type="InterPro" id="IPR036097">
    <property type="entry name" value="HisK_dim/P_sf"/>
</dbReference>
<dbReference type="SUPFAM" id="SSF52172">
    <property type="entry name" value="CheY-like"/>
    <property type="match status" value="1"/>
</dbReference>
<keyword evidence="6" id="KW-0808">Transferase</keyword>
<keyword evidence="12" id="KW-0902">Two-component regulatory system</keyword>
<keyword evidence="21" id="KW-1185">Reference proteome</keyword>